<feature type="region of interest" description="Disordered" evidence="2">
    <location>
        <begin position="43"/>
        <end position="89"/>
    </location>
</feature>
<name>A0A5N8VXG6_9ACTN</name>
<dbReference type="Pfam" id="PF04203">
    <property type="entry name" value="Sortase"/>
    <property type="match status" value="1"/>
</dbReference>
<dbReference type="AlphaFoldDB" id="A0A5N8VXG6"/>
<dbReference type="InterPro" id="IPR005754">
    <property type="entry name" value="Sortase"/>
</dbReference>
<keyword evidence="1" id="KW-0378">Hydrolase</keyword>
<evidence type="ECO:0000313" key="4">
    <source>
        <dbReference type="Proteomes" id="UP000326979"/>
    </source>
</evidence>
<comment type="caution">
    <text evidence="3">The sequence shown here is derived from an EMBL/GenBank/DDBJ whole genome shotgun (WGS) entry which is preliminary data.</text>
</comment>
<accession>A0A5N8VXG6</accession>
<dbReference type="EMBL" id="VJZE01000027">
    <property type="protein sequence ID" value="MPY39629.1"/>
    <property type="molecule type" value="Genomic_DNA"/>
</dbReference>
<evidence type="ECO:0000256" key="1">
    <source>
        <dbReference type="ARBA" id="ARBA00022801"/>
    </source>
</evidence>
<sequence length="236" mass="24843">MAAPQPPQPPEPDQSQTQPASRTSRHALLWPAAAMAVGALVIHNGTNDSPTPRARSVAVAPAAPRPSTTGAQPGGTATRKPLPRSVPKRISIPEITVDAPFTGLSIGESGQLDAPPPDDPNLAGWFEDGASPGEAGSSIVVGHVDTTTGPAVFADLLTLRRGSTVDITRADGIVARFKVDSVATFSKEHFPNERVYGDTRTPQLRLITCGGVYNRTTRDYESNVVVFAHLDSAKRV</sequence>
<dbReference type="InterPro" id="IPR042001">
    <property type="entry name" value="Sortase_F"/>
</dbReference>
<dbReference type="SUPFAM" id="SSF63817">
    <property type="entry name" value="Sortase"/>
    <property type="match status" value="1"/>
</dbReference>
<dbReference type="NCBIfam" id="NF033748">
    <property type="entry name" value="class_F_sortase"/>
    <property type="match status" value="1"/>
</dbReference>
<protein>
    <submittedName>
        <fullName evidence="3">Class F sortase</fullName>
    </submittedName>
</protein>
<gene>
    <name evidence="3" type="ORF">FNH04_06765</name>
</gene>
<feature type="region of interest" description="Disordered" evidence="2">
    <location>
        <begin position="1"/>
        <end position="27"/>
    </location>
</feature>
<dbReference type="CDD" id="cd05829">
    <property type="entry name" value="Sortase_F"/>
    <property type="match status" value="1"/>
</dbReference>
<feature type="compositionally biased region" description="Pro residues" evidence="2">
    <location>
        <begin position="1"/>
        <end position="12"/>
    </location>
</feature>
<organism evidence="3 4">
    <name type="scientific">Streptomyces phyllanthi</name>
    <dbReference type="NCBI Taxonomy" id="1803180"/>
    <lineage>
        <taxon>Bacteria</taxon>
        <taxon>Bacillati</taxon>
        <taxon>Actinomycetota</taxon>
        <taxon>Actinomycetes</taxon>
        <taxon>Kitasatosporales</taxon>
        <taxon>Streptomycetaceae</taxon>
        <taxon>Streptomyces</taxon>
    </lineage>
</organism>
<feature type="compositionally biased region" description="Low complexity" evidence="2">
    <location>
        <begin position="50"/>
        <end position="69"/>
    </location>
</feature>
<evidence type="ECO:0000256" key="2">
    <source>
        <dbReference type="SAM" id="MobiDB-lite"/>
    </source>
</evidence>
<keyword evidence="4" id="KW-1185">Reference proteome</keyword>
<dbReference type="InterPro" id="IPR023365">
    <property type="entry name" value="Sortase_dom-sf"/>
</dbReference>
<dbReference type="GO" id="GO:0016787">
    <property type="term" value="F:hydrolase activity"/>
    <property type="evidence" value="ECO:0007669"/>
    <property type="project" value="UniProtKB-KW"/>
</dbReference>
<dbReference type="RefSeq" id="WP_152781335.1">
    <property type="nucleotide sequence ID" value="NZ_BAABEQ010000010.1"/>
</dbReference>
<proteinExistence type="predicted"/>
<reference evidence="3 4" key="1">
    <citation type="submission" date="2019-07" db="EMBL/GenBank/DDBJ databases">
        <title>New species of Amycolatopsis and Streptomyces.</title>
        <authorList>
            <person name="Duangmal K."/>
            <person name="Teo W.F.A."/>
            <person name="Lipun K."/>
        </authorList>
    </citation>
    <scope>NUCLEOTIDE SEQUENCE [LARGE SCALE GENOMIC DNA]</scope>
    <source>
        <strain evidence="3 4">TISTR 2346</strain>
    </source>
</reference>
<dbReference type="Proteomes" id="UP000326979">
    <property type="component" value="Unassembled WGS sequence"/>
</dbReference>
<evidence type="ECO:0000313" key="3">
    <source>
        <dbReference type="EMBL" id="MPY39629.1"/>
    </source>
</evidence>
<dbReference type="OrthoDB" id="525039at2"/>
<dbReference type="Gene3D" id="2.40.260.10">
    <property type="entry name" value="Sortase"/>
    <property type="match status" value="1"/>
</dbReference>